<dbReference type="EMBL" id="CDMZ01002695">
    <property type="protein sequence ID" value="CEM43484.1"/>
    <property type="molecule type" value="Genomic_DNA"/>
</dbReference>
<feature type="compositionally biased region" description="Basic and acidic residues" evidence="1">
    <location>
        <begin position="180"/>
        <end position="194"/>
    </location>
</feature>
<feature type="compositionally biased region" description="Low complexity" evidence="1">
    <location>
        <begin position="103"/>
        <end position="120"/>
    </location>
</feature>
<gene>
    <name evidence="2" type="ORF">Cvel_27557</name>
</gene>
<protein>
    <submittedName>
        <fullName evidence="2">Uncharacterized protein</fullName>
    </submittedName>
</protein>
<proteinExistence type="predicted"/>
<name>A0A0G4HH67_9ALVE</name>
<sequence length="387" mass="42334">MTCLPQINIILYFEKYRGALGAPKLESLTLRKIFEKKYGKQFVEESRANKGGDVHEKDIQMLNRLMQRVTDEECRTTIARLLSEAGKPVPENRQSPSSPPPFAAGTEATAAASLARAAEQSADRGVTGKTSERPLSENALSDTIDSGRAAPQTAEDRLSSVTERAALQGKLAPPSLSLSEGDRCKSGGLQDKETLSTLQHVPKQSDDPEEESVPWASATSASSSSSSSSSAVIPSERKRDEFTAWYGRKRYTQKPHFKCTLQFEFPAGTDCETLFGDAELKGTLFRQIVAISKYLCPNLTLVNDDTCNSLLKEKGKVSCKGQNVVLLIVCGMYEGEGGRSNSNWRKIAENDRRVTERLKDAWVTLTKGANLLTVVFKASKLATACRV</sequence>
<accession>A0A0G4HH67</accession>
<reference evidence="2" key="1">
    <citation type="submission" date="2014-11" db="EMBL/GenBank/DDBJ databases">
        <authorList>
            <person name="Otto D Thomas"/>
            <person name="Naeem Raeece"/>
        </authorList>
    </citation>
    <scope>NUCLEOTIDE SEQUENCE</scope>
</reference>
<organism evidence="2">
    <name type="scientific">Chromera velia CCMP2878</name>
    <dbReference type="NCBI Taxonomy" id="1169474"/>
    <lineage>
        <taxon>Eukaryota</taxon>
        <taxon>Sar</taxon>
        <taxon>Alveolata</taxon>
        <taxon>Colpodellida</taxon>
        <taxon>Chromeraceae</taxon>
        <taxon>Chromera</taxon>
    </lineage>
</organism>
<feature type="region of interest" description="Disordered" evidence="1">
    <location>
        <begin position="83"/>
        <end position="234"/>
    </location>
</feature>
<dbReference type="AlphaFoldDB" id="A0A0G4HH67"/>
<dbReference type="VEuPathDB" id="CryptoDB:Cvel_27557"/>
<evidence type="ECO:0000313" key="2">
    <source>
        <dbReference type="EMBL" id="CEM43484.1"/>
    </source>
</evidence>
<evidence type="ECO:0000256" key="1">
    <source>
        <dbReference type="SAM" id="MobiDB-lite"/>
    </source>
</evidence>
<feature type="compositionally biased region" description="Low complexity" evidence="1">
    <location>
        <begin position="216"/>
        <end position="231"/>
    </location>
</feature>